<name>A0A1F7F3W6_UNCRA</name>
<feature type="domain" description="Secretin/TonB short N-terminal" evidence="6">
    <location>
        <begin position="147"/>
        <end position="195"/>
    </location>
</feature>
<dbReference type="GO" id="GO:0019867">
    <property type="term" value="C:outer membrane"/>
    <property type="evidence" value="ECO:0007669"/>
    <property type="project" value="InterPro"/>
</dbReference>
<keyword evidence="2" id="KW-0813">Transport</keyword>
<evidence type="ECO:0000256" key="5">
    <source>
        <dbReference type="RuleBase" id="RU004003"/>
    </source>
</evidence>
<keyword evidence="4" id="KW-0998">Cell outer membrane</keyword>
<dbReference type="Gene3D" id="3.30.1370.120">
    <property type="match status" value="1"/>
</dbReference>
<reference evidence="7 8" key="1">
    <citation type="journal article" date="2016" name="Nat. Commun.">
        <title>Thousands of microbial genomes shed light on interconnected biogeochemical processes in an aquifer system.</title>
        <authorList>
            <person name="Anantharaman K."/>
            <person name="Brown C.T."/>
            <person name="Hug L.A."/>
            <person name="Sharon I."/>
            <person name="Castelle C.J."/>
            <person name="Probst A.J."/>
            <person name="Thomas B.C."/>
            <person name="Singh A."/>
            <person name="Wilkins M.J."/>
            <person name="Karaoz U."/>
            <person name="Brodie E.L."/>
            <person name="Williams K.H."/>
            <person name="Hubbard S.S."/>
            <person name="Banfield J.F."/>
        </authorList>
    </citation>
    <scope>NUCLEOTIDE SEQUENCE [LARGE SCALE GENOMIC DNA]</scope>
</reference>
<dbReference type="InterPro" id="IPR001775">
    <property type="entry name" value="GspD/PilQ"/>
</dbReference>
<evidence type="ECO:0000259" key="6">
    <source>
        <dbReference type="SMART" id="SM00965"/>
    </source>
</evidence>
<dbReference type="GO" id="GO:0009306">
    <property type="term" value="P:protein secretion"/>
    <property type="evidence" value="ECO:0007669"/>
    <property type="project" value="InterPro"/>
</dbReference>
<feature type="domain" description="Secretin/TonB short N-terminal" evidence="6">
    <location>
        <begin position="246"/>
        <end position="293"/>
    </location>
</feature>
<proteinExistence type="inferred from homology"/>
<dbReference type="SMART" id="SM00965">
    <property type="entry name" value="STN"/>
    <property type="match status" value="3"/>
</dbReference>
<dbReference type="Pfam" id="PF00263">
    <property type="entry name" value="Secretin"/>
    <property type="match status" value="1"/>
</dbReference>
<protein>
    <recommendedName>
        <fullName evidence="6">Secretin/TonB short N-terminal domain-containing protein</fullName>
    </recommendedName>
</protein>
<comment type="subcellular location">
    <subcellularLocation>
        <location evidence="1">Membrane</location>
    </subcellularLocation>
</comment>
<comment type="similarity">
    <text evidence="5">Belongs to the bacterial secretin family.</text>
</comment>
<dbReference type="PANTHER" id="PTHR30332">
    <property type="entry name" value="PROBABLE GENERAL SECRETION PATHWAY PROTEIN D"/>
    <property type="match status" value="1"/>
</dbReference>
<feature type="domain" description="Secretin/TonB short N-terminal" evidence="6">
    <location>
        <begin position="60"/>
        <end position="108"/>
    </location>
</feature>
<evidence type="ECO:0000256" key="4">
    <source>
        <dbReference type="ARBA" id="ARBA00023237"/>
    </source>
</evidence>
<dbReference type="InterPro" id="IPR004845">
    <property type="entry name" value="T2SS_GspD_CS"/>
</dbReference>
<accession>A0A1F7F3W6</accession>
<dbReference type="Pfam" id="PF07660">
    <property type="entry name" value="STN"/>
    <property type="match status" value="1"/>
</dbReference>
<comment type="caution">
    <text evidence="7">The sequence shown here is derived from an EMBL/GenBank/DDBJ whole genome shotgun (WGS) entry which is preliminary data.</text>
</comment>
<dbReference type="GO" id="GO:0015627">
    <property type="term" value="C:type II protein secretion system complex"/>
    <property type="evidence" value="ECO:0007669"/>
    <property type="project" value="TreeGrafter"/>
</dbReference>
<dbReference type="InterPro" id="IPR038591">
    <property type="entry name" value="NolW-like_sf"/>
</dbReference>
<dbReference type="Proteomes" id="UP000179243">
    <property type="component" value="Unassembled WGS sequence"/>
</dbReference>
<dbReference type="PRINTS" id="PR00811">
    <property type="entry name" value="BCTERIALGSPD"/>
</dbReference>
<dbReference type="InterPro" id="IPR011662">
    <property type="entry name" value="Secretin/TonB_short_N"/>
</dbReference>
<keyword evidence="3" id="KW-0472">Membrane</keyword>
<evidence type="ECO:0000256" key="2">
    <source>
        <dbReference type="ARBA" id="ARBA00022448"/>
    </source>
</evidence>
<evidence type="ECO:0000313" key="8">
    <source>
        <dbReference type="Proteomes" id="UP000179243"/>
    </source>
</evidence>
<gene>
    <name evidence="7" type="ORF">A2519_22525</name>
</gene>
<dbReference type="InterPro" id="IPR050810">
    <property type="entry name" value="Bact_Secretion_Sys_Channel"/>
</dbReference>
<evidence type="ECO:0000313" key="7">
    <source>
        <dbReference type="EMBL" id="OGK01227.1"/>
    </source>
</evidence>
<dbReference type="PROSITE" id="PS00875">
    <property type="entry name" value="T2SP_D"/>
    <property type="match status" value="1"/>
</dbReference>
<evidence type="ECO:0000256" key="3">
    <source>
        <dbReference type="ARBA" id="ARBA00023136"/>
    </source>
</evidence>
<sequence>MTFHDPISYLYQIKYKHMYKRITAFFLLFSSLLFSAGSGLSFTSTDIRDVAKALSIANNVNLVVDQDIDLKVTIYIQDLPLTGILDALTKSYNLVWVKEGDIYRIKKSFEEQELIINIERDTVIGTLSAKNVKLKDFVDEVVKKAKVSLLIEKGLGGKVSGTLNNISVREGLRTLFEVNGYSLKKRGEVFIVSYGDETDESGQRTAKATAKRKSFDIEVENGRVNMSLTGADLGEVLKEIADQTNMNIITYGQIKGSVDANLKDIPINEVIERILAGTAYTYTIENGILLVGERNATTPSGEALSAVKLVHLKHIKAEGIPALLPKSIPAGNVQVIKEQNGILVMGTQVIIRQVVDFINEIDVPTPQILIEAIIVEFLTDDMYETGIKHAGTNSDSGSIGGTYVPGLSLTTDRNAISRTVKNIRDNGFKFGSIGILPRNFNITLRALETDKLARVLARPKIATLNGYKASINVGTSSYYKVTTGNVETPLTRFQEINSGIKLDITPWISRSGQITAEISPEVSNAGALNTENYPDISRRSMSTTVRLNDGETIVIGGLIKSEERVTKEMVPFLGKIPFLGWLFRYTIKSNVKSELLVYLTPHIITEKDYVDLNEEMKKWLQVDEKDSTMIDDNEENDSTTVIEKK</sequence>
<organism evidence="7 8">
    <name type="scientific">Candidatus Raymondbacteria bacterium RIFOXYD12_FULL_49_13</name>
    <dbReference type="NCBI Taxonomy" id="1817890"/>
    <lineage>
        <taxon>Bacteria</taxon>
        <taxon>Raymondiibacteriota</taxon>
    </lineage>
</organism>
<dbReference type="PANTHER" id="PTHR30332:SF17">
    <property type="entry name" value="TYPE IV PILIATION SYSTEM PROTEIN DR_0774-RELATED"/>
    <property type="match status" value="1"/>
</dbReference>
<dbReference type="EMBL" id="MFYX01000130">
    <property type="protein sequence ID" value="OGK01227.1"/>
    <property type="molecule type" value="Genomic_DNA"/>
</dbReference>
<dbReference type="Gene3D" id="3.55.50.30">
    <property type="match status" value="1"/>
</dbReference>
<evidence type="ECO:0000256" key="1">
    <source>
        <dbReference type="ARBA" id="ARBA00004370"/>
    </source>
</evidence>
<dbReference type="Gene3D" id="3.30.1370.130">
    <property type="match status" value="1"/>
</dbReference>
<dbReference type="InterPro" id="IPR004846">
    <property type="entry name" value="T2SS/T3SS_dom"/>
</dbReference>
<dbReference type="AlphaFoldDB" id="A0A1F7F3W6"/>